<dbReference type="AlphaFoldDB" id="A0A7S1WLA5"/>
<dbReference type="GO" id="GO:0003735">
    <property type="term" value="F:structural constituent of ribosome"/>
    <property type="evidence" value="ECO:0007669"/>
    <property type="project" value="InterPro"/>
</dbReference>
<dbReference type="FunFam" id="1.20.5.110:FF:000003">
    <property type="entry name" value="60S ribosomal protein L13"/>
    <property type="match status" value="1"/>
</dbReference>
<proteinExistence type="inferred from homology"/>
<dbReference type="GO" id="GO:0022625">
    <property type="term" value="C:cytosolic large ribosomal subunit"/>
    <property type="evidence" value="ECO:0007669"/>
    <property type="project" value="TreeGrafter"/>
</dbReference>
<evidence type="ECO:0000313" key="4">
    <source>
        <dbReference type="EMBL" id="CAD9174477.1"/>
    </source>
</evidence>
<dbReference type="PANTHER" id="PTHR11722">
    <property type="entry name" value="60S RIBOSOMAL PROTEIN L13"/>
    <property type="match status" value="1"/>
</dbReference>
<organism evidence="4">
    <name type="scientific">Alexandrium catenella</name>
    <name type="common">Red tide dinoflagellate</name>
    <name type="synonym">Gonyaulax catenella</name>
    <dbReference type="NCBI Taxonomy" id="2925"/>
    <lineage>
        <taxon>Eukaryota</taxon>
        <taxon>Sar</taxon>
        <taxon>Alveolata</taxon>
        <taxon>Dinophyceae</taxon>
        <taxon>Gonyaulacales</taxon>
        <taxon>Pyrocystaceae</taxon>
        <taxon>Alexandrium</taxon>
    </lineage>
</organism>
<dbReference type="InterPro" id="IPR001380">
    <property type="entry name" value="Ribosomal_eL13"/>
</dbReference>
<reference evidence="4" key="1">
    <citation type="submission" date="2021-01" db="EMBL/GenBank/DDBJ databases">
        <authorList>
            <person name="Corre E."/>
            <person name="Pelletier E."/>
            <person name="Niang G."/>
            <person name="Scheremetjew M."/>
            <person name="Finn R."/>
            <person name="Kale V."/>
            <person name="Holt S."/>
            <person name="Cochrane G."/>
            <person name="Meng A."/>
            <person name="Brown T."/>
            <person name="Cohen L."/>
        </authorList>
    </citation>
    <scope>NUCLEOTIDE SEQUENCE</scope>
    <source>
        <strain evidence="4">OF101</strain>
    </source>
</reference>
<sequence>MRLGKGFTLEELKEAKIPKKLAYTIGIAVDHRRKNRCMESLQVNVERLKLYKSKLLIFPNKHGKKGVKAGDTPRSELQNVAQNTLKAIIPIPKPDDTVEVRAITSEEKEHSAYKALRKARQNQKFLGARLKKEKAKTEES</sequence>
<accession>A0A7S1WLA5</accession>
<dbReference type="GO" id="GO:0003723">
    <property type="term" value="F:RNA binding"/>
    <property type="evidence" value="ECO:0007669"/>
    <property type="project" value="TreeGrafter"/>
</dbReference>
<comment type="similarity">
    <text evidence="1">Belongs to the eukaryotic ribosomal protein eL13 family.</text>
</comment>
<protein>
    <recommendedName>
        <fullName evidence="5">60S ribosomal protein L13</fullName>
    </recommendedName>
</protein>
<evidence type="ECO:0000256" key="3">
    <source>
        <dbReference type="ARBA" id="ARBA00023274"/>
    </source>
</evidence>
<keyword evidence="2" id="KW-0689">Ribosomal protein</keyword>
<evidence type="ECO:0008006" key="5">
    <source>
        <dbReference type="Google" id="ProtNLM"/>
    </source>
</evidence>
<evidence type="ECO:0000256" key="2">
    <source>
        <dbReference type="ARBA" id="ARBA00022980"/>
    </source>
</evidence>
<evidence type="ECO:0000256" key="1">
    <source>
        <dbReference type="ARBA" id="ARBA00005640"/>
    </source>
</evidence>
<gene>
    <name evidence="4" type="ORF">ACAT0790_LOCUS51246</name>
</gene>
<dbReference type="Pfam" id="PF01294">
    <property type="entry name" value="Ribosomal_L13e"/>
    <property type="match status" value="1"/>
</dbReference>
<dbReference type="PANTHER" id="PTHR11722:SF0">
    <property type="entry name" value="LARGE RIBOSOMAL SUBUNIT PROTEIN EL13"/>
    <property type="match status" value="1"/>
</dbReference>
<dbReference type="EMBL" id="HBGE01086009">
    <property type="protein sequence ID" value="CAD9174477.1"/>
    <property type="molecule type" value="Transcribed_RNA"/>
</dbReference>
<name>A0A7S1WLA5_ALECA</name>
<dbReference type="Gene3D" id="1.20.5.110">
    <property type="match status" value="1"/>
</dbReference>
<keyword evidence="3" id="KW-0687">Ribonucleoprotein</keyword>
<dbReference type="GO" id="GO:0006412">
    <property type="term" value="P:translation"/>
    <property type="evidence" value="ECO:0007669"/>
    <property type="project" value="InterPro"/>
</dbReference>